<reference evidence="3" key="1">
    <citation type="journal article" date="2011" name="PLoS Pathog.">
        <title>Comparative genomics yields insights into niche adaptation of plant vascular wilt pathogens.</title>
        <authorList>
            <person name="Klosterman S.J."/>
            <person name="Subbarao K.V."/>
            <person name="Kang S."/>
            <person name="Veronese P."/>
            <person name="Gold S.E."/>
            <person name="Thomma B.P.H.J."/>
            <person name="Chen Z."/>
            <person name="Henrissat B."/>
            <person name="Lee Y.-H."/>
            <person name="Park J."/>
            <person name="Garcia-Pedrajas M.D."/>
            <person name="Barbara D.J."/>
            <person name="Anchieta A."/>
            <person name="de Jonge R."/>
            <person name="Santhanam P."/>
            <person name="Maruthachalam K."/>
            <person name="Atallah Z."/>
            <person name="Amyotte S.G."/>
            <person name="Paz Z."/>
            <person name="Inderbitzin P."/>
            <person name="Hayes R.J."/>
            <person name="Heiman D.I."/>
            <person name="Young S."/>
            <person name="Zeng Q."/>
            <person name="Engels R."/>
            <person name="Galagan J."/>
            <person name="Cuomo C.A."/>
            <person name="Dobinson K.F."/>
            <person name="Ma L.-J."/>
        </authorList>
    </citation>
    <scope>NUCLEOTIDE SEQUENCE [LARGE SCALE GENOMIC DNA]</scope>
    <source>
        <strain evidence="3">VaMs.102 / ATCC MYA-4576 / FGSC 10136</strain>
    </source>
</reference>
<evidence type="ECO:0000313" key="3">
    <source>
        <dbReference type="Proteomes" id="UP000008698"/>
    </source>
</evidence>
<evidence type="ECO:0000313" key="2">
    <source>
        <dbReference type="EMBL" id="EEY19306.1"/>
    </source>
</evidence>
<gene>
    <name evidence="2" type="ORF">VDBG_05415</name>
</gene>
<dbReference type="KEGG" id="val:VDBG_05415"/>
<dbReference type="OMA" id="DKACMET"/>
<feature type="compositionally biased region" description="Polar residues" evidence="1">
    <location>
        <begin position="72"/>
        <end position="91"/>
    </location>
</feature>
<dbReference type="RefSeq" id="XP_003004302.1">
    <property type="nucleotide sequence ID" value="XM_003004256.1"/>
</dbReference>
<protein>
    <submittedName>
        <fullName evidence="2">Predicted protein</fullName>
    </submittedName>
</protein>
<dbReference type="EMBL" id="DS985219">
    <property type="protein sequence ID" value="EEY19306.1"/>
    <property type="molecule type" value="Genomic_DNA"/>
</dbReference>
<name>C9SKT8_VERA1</name>
<dbReference type="HOGENOM" id="CLU_1256907_0_0_1"/>
<dbReference type="Proteomes" id="UP000008698">
    <property type="component" value="Unassembled WGS sequence"/>
</dbReference>
<feature type="region of interest" description="Disordered" evidence="1">
    <location>
        <begin position="1"/>
        <end position="91"/>
    </location>
</feature>
<accession>C9SKT8</accession>
<dbReference type="AlphaFoldDB" id="C9SKT8"/>
<keyword evidence="3" id="KW-1185">Reference proteome</keyword>
<dbReference type="GeneID" id="9531286"/>
<sequence length="219" mass="23909">MARSSRGNDGAGNCRSGGTQNEKRGRTALISKALRRGSSKGEASGLMDGGAQSNTHNPSPEDSHRLRGRPSSCDSNRSRLSQGSQVSDNDAASQMLTNMGESVRKMLVIFGARKKKLKVWSKTPTTGPAGLCVEIAAQVQSLIETDKACMETDEEALRGLKAIQLDLRVRLSEVRGEHGRQEFDAVIEPRLRTIHEELVKWSNRLSDVPKKTAGSVRRR</sequence>
<dbReference type="OrthoDB" id="4853174at2759"/>
<dbReference type="eggNOG" id="ENOG502REE7">
    <property type="taxonomic scope" value="Eukaryota"/>
</dbReference>
<evidence type="ECO:0000256" key="1">
    <source>
        <dbReference type="SAM" id="MobiDB-lite"/>
    </source>
</evidence>
<organism evidence="3">
    <name type="scientific">Verticillium alfalfae (strain VaMs.102 / ATCC MYA-4576 / FGSC 10136)</name>
    <name type="common">Verticillium wilt of alfalfa</name>
    <name type="synonym">Verticillium albo-atrum</name>
    <dbReference type="NCBI Taxonomy" id="526221"/>
    <lineage>
        <taxon>Eukaryota</taxon>
        <taxon>Fungi</taxon>
        <taxon>Dikarya</taxon>
        <taxon>Ascomycota</taxon>
        <taxon>Pezizomycotina</taxon>
        <taxon>Sordariomycetes</taxon>
        <taxon>Hypocreomycetidae</taxon>
        <taxon>Glomerellales</taxon>
        <taxon>Plectosphaerellaceae</taxon>
        <taxon>Verticillium</taxon>
    </lineage>
</organism>
<proteinExistence type="predicted"/>